<sequence length="181" mass="19378">MPHDGGAVLPKDVQMTPLSCKGLINLILSDRVLNGLMRVNRLLGGHADFDSGNPGLMKDLSKIILIVKMFLASLGPKEIKDEVAEDVKGLPNVGEAPDVVSMEVRWVVLVLENNFTKHDEGLGKGDIVRRPPFLPNAFEGLSNVFGEGAFKKAMLGGFRDPSATYLAGNGDPNTLEPSSNG</sequence>
<name>A0ABP0V2K4_9BRYO</name>
<organism evidence="1 2">
    <name type="scientific">Sphagnum troendelagicum</name>
    <dbReference type="NCBI Taxonomy" id="128251"/>
    <lineage>
        <taxon>Eukaryota</taxon>
        <taxon>Viridiplantae</taxon>
        <taxon>Streptophyta</taxon>
        <taxon>Embryophyta</taxon>
        <taxon>Bryophyta</taxon>
        <taxon>Sphagnophytina</taxon>
        <taxon>Sphagnopsida</taxon>
        <taxon>Sphagnales</taxon>
        <taxon>Sphagnaceae</taxon>
        <taxon>Sphagnum</taxon>
    </lineage>
</organism>
<reference evidence="1" key="1">
    <citation type="submission" date="2024-02" db="EMBL/GenBank/DDBJ databases">
        <authorList>
            <consortium name="ELIXIR-Norway"/>
            <consortium name="Elixir Norway"/>
        </authorList>
    </citation>
    <scope>NUCLEOTIDE SEQUENCE</scope>
</reference>
<protein>
    <submittedName>
        <fullName evidence="1">Uncharacterized protein</fullName>
    </submittedName>
</protein>
<evidence type="ECO:0000313" key="2">
    <source>
        <dbReference type="Proteomes" id="UP001497512"/>
    </source>
</evidence>
<gene>
    <name evidence="1" type="ORF">CSSPTR1EN2_LOCUS23026</name>
</gene>
<keyword evidence="2" id="KW-1185">Reference proteome</keyword>
<dbReference type="EMBL" id="OZ019901">
    <property type="protein sequence ID" value="CAK9236626.1"/>
    <property type="molecule type" value="Genomic_DNA"/>
</dbReference>
<evidence type="ECO:0000313" key="1">
    <source>
        <dbReference type="EMBL" id="CAK9236626.1"/>
    </source>
</evidence>
<accession>A0ABP0V2K4</accession>
<dbReference type="Proteomes" id="UP001497512">
    <property type="component" value="Chromosome 9"/>
</dbReference>
<proteinExistence type="predicted"/>